<evidence type="ECO:0000256" key="4">
    <source>
        <dbReference type="ARBA" id="ARBA00022989"/>
    </source>
</evidence>
<keyword evidence="4 7" id="KW-1133">Transmembrane helix</keyword>
<sequence length="438" mass="48323">MAASEKRSSSVDRQAHAVEHVDSVSKGEKPVEHDEKRDWTGTARKTDPEEIKLVRKLDYRIMPTLCVMYFLNYVDRNAIAQARLNNLEDDLGMTGTEFNTTVSMFFLGITEAPFYPGATYMLSIFYTRTEVAARIAVLYCAQILATGVSGLIAAGIFAGMDGLRGIAGWRWLFIVEGAATGLVALVGFWFLPNTPLTTRWLKDHERELAHARMQRDKVSDSSEVRSSALDGLKQACRDKRTWLFCLMQNFHLSACSFNSFFPTVVKTLGFNTTVTLAMTCPPFIFAGAAGIAFGWSSGRLHERTWHITGGLTIAIVGFVVAAATMNTAARYVACFIFAMGAYSVNSVIIGWASSTLSQTKEKKAVVLAMTNVGGQIGYIYGAYLWPNSDEPRYAIGFGASAGFALLSILCAWWIRILLVRENRSIRASTSEHVNLHGY</sequence>
<evidence type="ECO:0000256" key="2">
    <source>
        <dbReference type="ARBA" id="ARBA00022448"/>
    </source>
</evidence>
<feature type="transmembrane region" description="Helical" evidence="7">
    <location>
        <begin position="329"/>
        <end position="352"/>
    </location>
</feature>
<feature type="transmembrane region" description="Helical" evidence="7">
    <location>
        <begin position="305"/>
        <end position="323"/>
    </location>
</feature>
<dbReference type="GO" id="GO:0022857">
    <property type="term" value="F:transmembrane transporter activity"/>
    <property type="evidence" value="ECO:0007669"/>
    <property type="project" value="InterPro"/>
</dbReference>
<keyword evidence="3 7" id="KW-0812">Transmembrane</keyword>
<dbReference type="PANTHER" id="PTHR43791:SF62">
    <property type="entry name" value="MAJOR FACILITATOR SUPERFAMILY (MFS) PROFILE DOMAIN-CONTAINING PROTEIN"/>
    <property type="match status" value="1"/>
</dbReference>
<dbReference type="InterPro" id="IPR011701">
    <property type="entry name" value="MFS"/>
</dbReference>
<evidence type="ECO:0000313" key="8">
    <source>
        <dbReference type="EMBL" id="KKY39858.1"/>
    </source>
</evidence>
<accession>A0A0G2HYZ8</accession>
<evidence type="ECO:0000256" key="1">
    <source>
        <dbReference type="ARBA" id="ARBA00004141"/>
    </source>
</evidence>
<evidence type="ECO:0000256" key="5">
    <source>
        <dbReference type="ARBA" id="ARBA00023136"/>
    </source>
</evidence>
<evidence type="ECO:0000256" key="6">
    <source>
        <dbReference type="SAM" id="MobiDB-lite"/>
    </source>
</evidence>
<proteinExistence type="predicted"/>
<keyword evidence="5 7" id="KW-0472">Membrane</keyword>
<feature type="region of interest" description="Disordered" evidence="6">
    <location>
        <begin position="1"/>
        <end position="43"/>
    </location>
</feature>
<dbReference type="PANTHER" id="PTHR43791">
    <property type="entry name" value="PERMEASE-RELATED"/>
    <property type="match status" value="1"/>
</dbReference>
<dbReference type="GO" id="GO:0016020">
    <property type="term" value="C:membrane"/>
    <property type="evidence" value="ECO:0007669"/>
    <property type="project" value="UniProtKB-SubCell"/>
</dbReference>
<feature type="transmembrane region" description="Helical" evidence="7">
    <location>
        <begin position="242"/>
        <end position="261"/>
    </location>
</feature>
<dbReference type="Proteomes" id="UP000034680">
    <property type="component" value="Unassembled WGS sequence"/>
</dbReference>
<keyword evidence="9" id="KW-1185">Reference proteome</keyword>
<dbReference type="FunFam" id="1.20.1250.20:FF:000013">
    <property type="entry name" value="MFS general substrate transporter"/>
    <property type="match status" value="1"/>
</dbReference>
<organism evidence="8 9">
    <name type="scientific">Diaporthe ampelina</name>
    <dbReference type="NCBI Taxonomy" id="1214573"/>
    <lineage>
        <taxon>Eukaryota</taxon>
        <taxon>Fungi</taxon>
        <taxon>Dikarya</taxon>
        <taxon>Ascomycota</taxon>
        <taxon>Pezizomycotina</taxon>
        <taxon>Sordariomycetes</taxon>
        <taxon>Sordariomycetidae</taxon>
        <taxon>Diaporthales</taxon>
        <taxon>Diaporthaceae</taxon>
        <taxon>Diaporthe</taxon>
    </lineage>
</organism>
<dbReference type="InterPro" id="IPR036259">
    <property type="entry name" value="MFS_trans_sf"/>
</dbReference>
<protein>
    <submittedName>
        <fullName evidence="8">Putative mfs transporter</fullName>
    </submittedName>
</protein>
<name>A0A0G2HYZ8_9PEZI</name>
<feature type="transmembrane region" description="Helical" evidence="7">
    <location>
        <begin position="364"/>
        <end position="383"/>
    </location>
</feature>
<dbReference type="Gene3D" id="1.20.1250.20">
    <property type="entry name" value="MFS general substrate transporter like domains"/>
    <property type="match status" value="2"/>
</dbReference>
<dbReference type="AlphaFoldDB" id="A0A0G2HYZ8"/>
<gene>
    <name evidence="8" type="ORF">UCDDA912_g00174</name>
</gene>
<feature type="transmembrane region" description="Helical" evidence="7">
    <location>
        <begin position="273"/>
        <end position="293"/>
    </location>
</feature>
<comment type="subcellular location">
    <subcellularLocation>
        <location evidence="1">Membrane</location>
        <topology evidence="1">Multi-pass membrane protein</topology>
    </subcellularLocation>
</comment>
<dbReference type="Pfam" id="PF07690">
    <property type="entry name" value="MFS_1"/>
    <property type="match status" value="1"/>
</dbReference>
<reference evidence="8 9" key="2">
    <citation type="submission" date="2015-05" db="EMBL/GenBank/DDBJ databases">
        <authorList>
            <person name="Morales-Cruz A."/>
            <person name="Amrine K.C."/>
            <person name="Cantu D."/>
        </authorList>
    </citation>
    <scope>NUCLEOTIDE SEQUENCE [LARGE SCALE GENOMIC DNA]</scope>
    <source>
        <strain evidence="8">DA912</strain>
    </source>
</reference>
<dbReference type="OrthoDB" id="2250022at2759"/>
<evidence type="ECO:0000313" key="9">
    <source>
        <dbReference type="Proteomes" id="UP000034680"/>
    </source>
</evidence>
<comment type="caution">
    <text evidence="8">The sequence shown here is derived from an EMBL/GenBank/DDBJ whole genome shotgun (WGS) entry which is preliminary data.</text>
</comment>
<feature type="transmembrane region" description="Helical" evidence="7">
    <location>
        <begin position="136"/>
        <end position="159"/>
    </location>
</feature>
<reference evidence="8 9" key="1">
    <citation type="submission" date="2015-05" db="EMBL/GenBank/DDBJ databases">
        <title>Distinctive expansion of gene families associated with plant cell wall degradation and secondary metabolism in the genomes of grapevine trunk pathogens.</title>
        <authorList>
            <person name="Lawrence D.P."/>
            <person name="Travadon R."/>
            <person name="Rolshausen P.E."/>
            <person name="Baumgartner K."/>
        </authorList>
    </citation>
    <scope>NUCLEOTIDE SEQUENCE [LARGE SCALE GENOMIC DNA]</scope>
    <source>
        <strain evidence="8">DA912</strain>
    </source>
</reference>
<feature type="transmembrane region" description="Helical" evidence="7">
    <location>
        <begin position="395"/>
        <end position="418"/>
    </location>
</feature>
<evidence type="ECO:0000256" key="7">
    <source>
        <dbReference type="SAM" id="Phobius"/>
    </source>
</evidence>
<dbReference type="SUPFAM" id="SSF103473">
    <property type="entry name" value="MFS general substrate transporter"/>
    <property type="match status" value="1"/>
</dbReference>
<feature type="transmembrane region" description="Helical" evidence="7">
    <location>
        <begin position="171"/>
        <end position="191"/>
    </location>
</feature>
<evidence type="ECO:0000256" key="3">
    <source>
        <dbReference type="ARBA" id="ARBA00022692"/>
    </source>
</evidence>
<keyword evidence="2" id="KW-0813">Transport</keyword>
<dbReference type="EMBL" id="LCUC01000007">
    <property type="protein sequence ID" value="KKY39858.1"/>
    <property type="molecule type" value="Genomic_DNA"/>
</dbReference>